<keyword evidence="3" id="KW-0210">Decarboxylase</keyword>
<proteinExistence type="inferred from homology"/>
<comment type="similarity">
    <text evidence="2">Belongs to the Orn/Lys/Arg decarboxylase class-I family.</text>
</comment>
<evidence type="ECO:0000259" key="7">
    <source>
        <dbReference type="Pfam" id="PF03711"/>
    </source>
</evidence>
<keyword evidence="4" id="KW-0663">Pyridoxal phosphate</keyword>
<feature type="domain" description="Orn/Lys/Arg decarboxylases family 1 pyridoxal-P attachment site" evidence="6">
    <location>
        <begin position="20"/>
        <end position="146"/>
    </location>
</feature>
<name>A0A1T4QL79_9FIRM</name>
<evidence type="ECO:0000256" key="2">
    <source>
        <dbReference type="ARBA" id="ARBA00010671"/>
    </source>
</evidence>
<dbReference type="Gene3D" id="3.90.100.10">
    <property type="entry name" value="Orn/Lys/Arg decarboxylase, C-terminal domain"/>
    <property type="match status" value="1"/>
</dbReference>
<dbReference type="RefSeq" id="WP_078665758.1">
    <property type="nucleotide sequence ID" value="NZ_FUXM01000019.1"/>
</dbReference>
<feature type="domain" description="Orn/Lys/Arg decarboxylases family 1 pyridoxal-P attachment site" evidence="6">
    <location>
        <begin position="175"/>
        <end position="307"/>
    </location>
</feature>
<dbReference type="PANTHER" id="PTHR43277:SF3">
    <property type="entry name" value="DECARBOXYLASE, PUTATIVE-RELATED"/>
    <property type="match status" value="1"/>
</dbReference>
<accession>A0A1T4QL79</accession>
<dbReference type="AlphaFoldDB" id="A0A1T4QL79"/>
<evidence type="ECO:0000313" key="8">
    <source>
        <dbReference type="EMBL" id="SKA04436.1"/>
    </source>
</evidence>
<dbReference type="InterPro" id="IPR052357">
    <property type="entry name" value="Orn_Lys_Arg_decarboxylase-I"/>
</dbReference>
<evidence type="ECO:0000313" key="9">
    <source>
        <dbReference type="Proteomes" id="UP000189933"/>
    </source>
</evidence>
<dbReference type="InterPro" id="IPR008286">
    <property type="entry name" value="Prn/Lys/Arg_de-COase_C"/>
</dbReference>
<dbReference type="GO" id="GO:0016831">
    <property type="term" value="F:carboxy-lyase activity"/>
    <property type="evidence" value="ECO:0007669"/>
    <property type="project" value="UniProtKB-KW"/>
</dbReference>
<dbReference type="Pfam" id="PF03711">
    <property type="entry name" value="OKR_DC_1_C"/>
    <property type="match status" value="1"/>
</dbReference>
<dbReference type="InterPro" id="IPR015424">
    <property type="entry name" value="PyrdxlP-dep_Trfase"/>
</dbReference>
<dbReference type="Gene3D" id="3.40.640.10">
    <property type="entry name" value="Type I PLP-dependent aspartate aminotransferase-like (Major domain)"/>
    <property type="match status" value="1"/>
</dbReference>
<sequence>MAQLRAYGKIKIMNKQADCPIFDAINEYLAQKGDCWHMPGHGQGRAFQSLWPELAAVARWDVTEIPGLDSWHQPEGCIAAAEKLLAEAYQTQASFFLVEGASAGIWAMMAAVVSQNGNRIAIPRWAHASVFHALVLTGAEPVFYPPVFLPEWQLIIGPETEGVALDSDGIFFLYPSYEGVAWPLKDWMLANSYNTTAPVLVDEAHGALFPWHERMPVSAITSGCDGVVHGLHKTGPALTQTGYLHLPTAKLKADWVRKNLSLLTTTSPSYLFMAALDLARRELYFHGREKIEQMLEWAEQLRWELERIGIEVLKPEQLPAGYQLDRTRLLLRLEGYTGVEVATHLRQKGIVVEKYEADRVLLLINYDFNPEQGKRLIEALGQLKPKTGKPNCWKEQFYPEENRLVMLPREAWLAKKERVATNQAKDRVAAQTVAPCPPGLAIVCPGEVIQADTIAALEAWGIEEIWVVK</sequence>
<organism evidence="8 9">
    <name type="scientific">Carboxydocella sporoproducens DSM 16521</name>
    <dbReference type="NCBI Taxonomy" id="1121270"/>
    <lineage>
        <taxon>Bacteria</taxon>
        <taxon>Bacillati</taxon>
        <taxon>Bacillota</taxon>
        <taxon>Clostridia</taxon>
        <taxon>Eubacteriales</taxon>
        <taxon>Clostridiales Family XVI. Incertae Sedis</taxon>
        <taxon>Carboxydocella</taxon>
    </lineage>
</organism>
<evidence type="ECO:0000256" key="5">
    <source>
        <dbReference type="ARBA" id="ARBA00023239"/>
    </source>
</evidence>
<reference evidence="9" key="1">
    <citation type="submission" date="2017-02" db="EMBL/GenBank/DDBJ databases">
        <authorList>
            <person name="Varghese N."/>
            <person name="Submissions S."/>
        </authorList>
    </citation>
    <scope>NUCLEOTIDE SEQUENCE [LARGE SCALE GENOMIC DNA]</scope>
    <source>
        <strain evidence="9">DSM 16521</strain>
    </source>
</reference>
<evidence type="ECO:0000259" key="6">
    <source>
        <dbReference type="Pfam" id="PF01276"/>
    </source>
</evidence>
<dbReference type="InterPro" id="IPR015421">
    <property type="entry name" value="PyrdxlP-dep_Trfase_major"/>
</dbReference>
<evidence type="ECO:0000256" key="1">
    <source>
        <dbReference type="ARBA" id="ARBA00001933"/>
    </source>
</evidence>
<dbReference type="Pfam" id="PF01276">
    <property type="entry name" value="OKR_DC_1"/>
    <property type="match status" value="2"/>
</dbReference>
<evidence type="ECO:0000256" key="3">
    <source>
        <dbReference type="ARBA" id="ARBA00022793"/>
    </source>
</evidence>
<dbReference type="OrthoDB" id="9815233at2"/>
<dbReference type="Proteomes" id="UP000189933">
    <property type="component" value="Unassembled WGS sequence"/>
</dbReference>
<dbReference type="InterPro" id="IPR000310">
    <property type="entry name" value="Orn/Lys/Arg_deCO2ase_major_dom"/>
</dbReference>
<feature type="domain" description="Orn/Lys/Arg decarboxylase C-terminal" evidence="7">
    <location>
        <begin position="396"/>
        <end position="453"/>
    </location>
</feature>
<dbReference type="SUPFAM" id="SSF53383">
    <property type="entry name" value="PLP-dependent transferases"/>
    <property type="match status" value="1"/>
</dbReference>
<evidence type="ECO:0000256" key="4">
    <source>
        <dbReference type="ARBA" id="ARBA00022898"/>
    </source>
</evidence>
<keyword evidence="9" id="KW-1185">Reference proteome</keyword>
<keyword evidence="5" id="KW-0456">Lyase</keyword>
<gene>
    <name evidence="8" type="ORF">SAMN02745885_01715</name>
</gene>
<dbReference type="EMBL" id="FUXM01000019">
    <property type="protein sequence ID" value="SKA04436.1"/>
    <property type="molecule type" value="Genomic_DNA"/>
</dbReference>
<dbReference type="PANTHER" id="PTHR43277">
    <property type="entry name" value="ARGININE DECARBOXYLASE"/>
    <property type="match status" value="1"/>
</dbReference>
<comment type="cofactor">
    <cofactor evidence="1">
        <name>pyridoxal 5'-phosphate</name>
        <dbReference type="ChEBI" id="CHEBI:597326"/>
    </cofactor>
</comment>
<protein>
    <submittedName>
        <fullName evidence="8">Lysine decarboxylase</fullName>
    </submittedName>
</protein>